<proteinExistence type="predicted"/>
<dbReference type="RefSeq" id="WP_097000168.1">
    <property type="nucleotide sequence ID" value="NZ_OBEI01000003.1"/>
</dbReference>
<sequence>MSNKTISPKEQLINQFKQLGLIKNVHWVILEEDDKPFITIDGLLWLANNHPDEEKRAVDIQSQLLQTQPVIIVKSKVTLSSGISAEALGSASREYADTDRLIELAESRATARALRKLYALGTPVEEN</sequence>
<reference evidence="2" key="1">
    <citation type="submission" date="2017-09" db="EMBL/GenBank/DDBJ databases">
        <authorList>
            <person name="Varghese N."/>
            <person name="Submissions S."/>
        </authorList>
    </citation>
    <scope>NUCLEOTIDE SEQUENCE [LARGE SCALE GENOMIC DNA]</scope>
    <source>
        <strain evidence="2">DSM 15103</strain>
    </source>
</reference>
<dbReference type="AlphaFoldDB" id="A0A285NE57"/>
<keyword evidence="2" id="KW-1185">Reference proteome</keyword>
<evidence type="ECO:0000313" key="2">
    <source>
        <dbReference type="Proteomes" id="UP000219036"/>
    </source>
</evidence>
<dbReference type="EMBL" id="OBEI01000003">
    <property type="protein sequence ID" value="SNZ07735.1"/>
    <property type="molecule type" value="Genomic_DNA"/>
</dbReference>
<organism evidence="1 2">
    <name type="scientific">Persephonella hydrogeniphila</name>
    <dbReference type="NCBI Taxonomy" id="198703"/>
    <lineage>
        <taxon>Bacteria</taxon>
        <taxon>Pseudomonadati</taxon>
        <taxon>Aquificota</taxon>
        <taxon>Aquificia</taxon>
        <taxon>Aquificales</taxon>
        <taxon>Hydrogenothermaceae</taxon>
        <taxon>Persephonella</taxon>
    </lineage>
</organism>
<evidence type="ECO:0000313" key="1">
    <source>
        <dbReference type="EMBL" id="SNZ07735.1"/>
    </source>
</evidence>
<dbReference type="Proteomes" id="UP000219036">
    <property type="component" value="Unassembled WGS sequence"/>
</dbReference>
<name>A0A285NE57_9AQUI</name>
<gene>
    <name evidence="1" type="ORF">SAMN06265182_0991</name>
</gene>
<protein>
    <submittedName>
        <fullName evidence="1">Uncharacterized protein</fullName>
    </submittedName>
</protein>
<accession>A0A285NE57</accession>